<sequence>MSLSLLLLTLALLITGALAQRIAGLGFAMVVSPFLVLVMGPHHGIVLVNLCGVFSSLLIIHHVWKDIRWRPFIWLIVPALIGSLPGSFLANALPSGPLSIIVGGMVLLALGVTAVLTRKGHVLGDTGPHRGVAGLFAGFTNSLSGVGGPVLTAYAELTRWPQRDFAATLQPFFIITGSFSAATKVIADPSTMPVFDWWQWLLLAVAIVLGVQIGNRLAPKVHDKLARQLVLLMAVIGAVTAVVKGVFDIVGG</sequence>
<reference evidence="9 10" key="1">
    <citation type="submission" date="2018-07" db="EMBL/GenBank/DDBJ databases">
        <title>Arthrobacter sp. nov., isolated from raw cow's milk with high bacterial count.</title>
        <authorList>
            <person name="Hahne J."/>
            <person name="Isele D."/>
            <person name="Lipski A."/>
        </authorList>
    </citation>
    <scope>NUCLEOTIDE SEQUENCE [LARGE SCALE GENOMIC DNA]</scope>
    <source>
        <strain evidence="9 10">JZ R-35</strain>
    </source>
</reference>
<dbReference type="InterPro" id="IPR052017">
    <property type="entry name" value="TSUP"/>
</dbReference>
<evidence type="ECO:0000256" key="7">
    <source>
        <dbReference type="ARBA" id="ARBA00023136"/>
    </source>
</evidence>
<evidence type="ECO:0000313" key="10">
    <source>
        <dbReference type="Proteomes" id="UP000265419"/>
    </source>
</evidence>
<evidence type="ECO:0000256" key="1">
    <source>
        <dbReference type="ARBA" id="ARBA00004651"/>
    </source>
</evidence>
<feature type="transmembrane region" description="Helical" evidence="8">
    <location>
        <begin position="96"/>
        <end position="116"/>
    </location>
</feature>
<dbReference type="PANTHER" id="PTHR30269">
    <property type="entry name" value="TRANSMEMBRANE PROTEIN YFCA"/>
    <property type="match status" value="1"/>
</dbReference>
<protein>
    <recommendedName>
        <fullName evidence="8">Probable membrane transporter protein</fullName>
    </recommendedName>
</protein>
<keyword evidence="6 8" id="KW-1133">Transmembrane helix</keyword>
<keyword evidence="4 8" id="KW-1003">Cell membrane</keyword>
<dbReference type="Proteomes" id="UP000265419">
    <property type="component" value="Unassembled WGS sequence"/>
</dbReference>
<comment type="subcellular location">
    <subcellularLocation>
        <location evidence="1 8">Cell membrane</location>
        <topology evidence="1 8">Multi-pass membrane protein</topology>
    </subcellularLocation>
</comment>
<keyword evidence="5 8" id="KW-0812">Transmembrane</keyword>
<dbReference type="RefSeq" id="WP_119424538.1">
    <property type="nucleotide sequence ID" value="NZ_QQXK01000012.1"/>
</dbReference>
<feature type="transmembrane region" description="Helical" evidence="8">
    <location>
        <begin position="229"/>
        <end position="247"/>
    </location>
</feature>
<feature type="transmembrane region" description="Helical" evidence="8">
    <location>
        <begin position="165"/>
        <end position="186"/>
    </location>
</feature>
<comment type="similarity">
    <text evidence="2 8">Belongs to the 4-toluene sulfonate uptake permease (TSUP) (TC 2.A.102) family.</text>
</comment>
<evidence type="ECO:0000256" key="3">
    <source>
        <dbReference type="ARBA" id="ARBA00022448"/>
    </source>
</evidence>
<gene>
    <name evidence="9" type="ORF">DWB68_07600</name>
</gene>
<organism evidence="9 10">
    <name type="scientific">Galactobacter valiniphilus</name>
    <dbReference type="NCBI Taxonomy" id="2676122"/>
    <lineage>
        <taxon>Bacteria</taxon>
        <taxon>Bacillati</taxon>
        <taxon>Actinomycetota</taxon>
        <taxon>Actinomycetes</taxon>
        <taxon>Micrococcales</taxon>
        <taxon>Micrococcaceae</taxon>
        <taxon>Galactobacter</taxon>
    </lineage>
</organism>
<feature type="transmembrane region" description="Helical" evidence="8">
    <location>
        <begin position="43"/>
        <end position="60"/>
    </location>
</feature>
<feature type="transmembrane region" description="Helical" evidence="8">
    <location>
        <begin position="72"/>
        <end position="90"/>
    </location>
</feature>
<dbReference type="EMBL" id="QQXK01000012">
    <property type="protein sequence ID" value="RII42409.1"/>
    <property type="molecule type" value="Genomic_DNA"/>
</dbReference>
<keyword evidence="10" id="KW-1185">Reference proteome</keyword>
<evidence type="ECO:0000256" key="8">
    <source>
        <dbReference type="RuleBase" id="RU363041"/>
    </source>
</evidence>
<evidence type="ECO:0000256" key="5">
    <source>
        <dbReference type="ARBA" id="ARBA00022692"/>
    </source>
</evidence>
<proteinExistence type="inferred from homology"/>
<dbReference type="Pfam" id="PF01925">
    <property type="entry name" value="TauE"/>
    <property type="match status" value="1"/>
</dbReference>
<evidence type="ECO:0000256" key="6">
    <source>
        <dbReference type="ARBA" id="ARBA00022989"/>
    </source>
</evidence>
<evidence type="ECO:0000256" key="4">
    <source>
        <dbReference type="ARBA" id="ARBA00022475"/>
    </source>
</evidence>
<keyword evidence="7 8" id="KW-0472">Membrane</keyword>
<dbReference type="GO" id="GO:0005886">
    <property type="term" value="C:plasma membrane"/>
    <property type="evidence" value="ECO:0007669"/>
    <property type="project" value="UniProtKB-SubCell"/>
</dbReference>
<dbReference type="PANTHER" id="PTHR30269:SF37">
    <property type="entry name" value="MEMBRANE TRANSPORTER PROTEIN"/>
    <property type="match status" value="1"/>
</dbReference>
<comment type="caution">
    <text evidence="9">The sequence shown here is derived from an EMBL/GenBank/DDBJ whole genome shotgun (WGS) entry which is preliminary data.</text>
</comment>
<evidence type="ECO:0000256" key="2">
    <source>
        <dbReference type="ARBA" id="ARBA00009142"/>
    </source>
</evidence>
<dbReference type="InterPro" id="IPR002781">
    <property type="entry name" value="TM_pro_TauE-like"/>
</dbReference>
<feature type="transmembrane region" description="Helical" evidence="8">
    <location>
        <begin position="198"/>
        <end position="217"/>
    </location>
</feature>
<keyword evidence="3" id="KW-0813">Transport</keyword>
<dbReference type="AlphaFoldDB" id="A0A399JDT3"/>
<name>A0A399JDT3_9MICC</name>
<accession>A0A399JDT3</accession>
<evidence type="ECO:0000313" key="9">
    <source>
        <dbReference type="EMBL" id="RII42409.1"/>
    </source>
</evidence>